<dbReference type="Pfam" id="PF02589">
    <property type="entry name" value="LUD_dom"/>
    <property type="match status" value="1"/>
</dbReference>
<comment type="caution">
    <text evidence="2">The sequence shown here is derived from an EMBL/GenBank/DDBJ whole genome shotgun (WGS) entry which is preliminary data.</text>
</comment>
<gene>
    <name evidence="2" type="ORF">CLV58_103135</name>
</gene>
<organism evidence="2 3">
    <name type="scientific">Spirosoma oryzae</name>
    <dbReference type="NCBI Taxonomy" id="1469603"/>
    <lineage>
        <taxon>Bacteria</taxon>
        <taxon>Pseudomonadati</taxon>
        <taxon>Bacteroidota</taxon>
        <taxon>Cytophagia</taxon>
        <taxon>Cytophagales</taxon>
        <taxon>Cytophagaceae</taxon>
        <taxon>Spirosoma</taxon>
    </lineage>
</organism>
<accession>A0A2T0TER8</accession>
<evidence type="ECO:0000313" key="3">
    <source>
        <dbReference type="Proteomes" id="UP000238375"/>
    </source>
</evidence>
<dbReference type="PANTHER" id="PTHR43682:SF1">
    <property type="entry name" value="LACTATE UTILIZATION PROTEIN C"/>
    <property type="match status" value="1"/>
</dbReference>
<evidence type="ECO:0000313" key="2">
    <source>
        <dbReference type="EMBL" id="PRY44166.1"/>
    </source>
</evidence>
<dbReference type="InterPro" id="IPR037171">
    <property type="entry name" value="NagB/RpiA_transferase-like"/>
</dbReference>
<dbReference type="RefSeq" id="WP_146141359.1">
    <property type="nucleotide sequence ID" value="NZ_PVTE01000003.1"/>
</dbReference>
<dbReference type="PANTHER" id="PTHR43682">
    <property type="entry name" value="LACTATE UTILIZATION PROTEIN C"/>
    <property type="match status" value="1"/>
</dbReference>
<dbReference type="EMBL" id="PVTE01000003">
    <property type="protein sequence ID" value="PRY44166.1"/>
    <property type="molecule type" value="Genomic_DNA"/>
</dbReference>
<evidence type="ECO:0000259" key="1">
    <source>
        <dbReference type="Pfam" id="PF02589"/>
    </source>
</evidence>
<dbReference type="InterPro" id="IPR003741">
    <property type="entry name" value="LUD_dom"/>
</dbReference>
<dbReference type="Gene3D" id="3.40.50.10420">
    <property type="entry name" value="NagB/RpiA/CoA transferase-like"/>
    <property type="match status" value="1"/>
</dbReference>
<dbReference type="AlphaFoldDB" id="A0A2T0TER8"/>
<proteinExistence type="predicted"/>
<dbReference type="SUPFAM" id="SSF100950">
    <property type="entry name" value="NagB/RpiA/CoA transferase-like"/>
    <property type="match status" value="1"/>
</dbReference>
<reference evidence="2 3" key="1">
    <citation type="submission" date="2018-03" db="EMBL/GenBank/DDBJ databases">
        <title>Genomic Encyclopedia of Archaeal and Bacterial Type Strains, Phase II (KMG-II): from individual species to whole genera.</title>
        <authorList>
            <person name="Goeker M."/>
        </authorList>
    </citation>
    <scope>NUCLEOTIDE SEQUENCE [LARGE SCALE GENOMIC DNA]</scope>
    <source>
        <strain evidence="2 3">DSM 28354</strain>
    </source>
</reference>
<feature type="domain" description="LUD" evidence="1">
    <location>
        <begin position="104"/>
        <end position="191"/>
    </location>
</feature>
<dbReference type="Proteomes" id="UP000238375">
    <property type="component" value="Unassembled WGS sequence"/>
</dbReference>
<protein>
    <submittedName>
        <fullName evidence="2">L-lactate dehydrogenase complex protein LldG</fullName>
    </submittedName>
</protein>
<dbReference type="OrthoDB" id="9794157at2"/>
<name>A0A2T0TER8_9BACT</name>
<keyword evidence="3" id="KW-1185">Reference proteome</keyword>
<dbReference type="InterPro" id="IPR024185">
    <property type="entry name" value="FTHF_cligase-like_sf"/>
</dbReference>
<sequence length="192" mass="20757">MSRDRILSAIRQGKPDLQPLPDVIGFPSHIADTDLADSFLTMVRTNGGLGVRANSLDEVRAQIASEYDLTLPTLSHVDGLDLNNFTPTENLRLLDDLNLVVLEGSVAVAENAAIWFDETALGIRALPFITLNVVAIVSTRNLVGTMHEVYKRVDLNTSFGTFIAGPSKTADIEQSLVIGAHGSKTMTVFLLP</sequence>